<comment type="similarity">
    <text evidence="1">Belongs to the HipA Ser/Thr kinase family.</text>
</comment>
<evidence type="ECO:0000313" key="7">
    <source>
        <dbReference type="Proteomes" id="UP000195011"/>
    </source>
</evidence>
<gene>
    <name evidence="6" type="primary">hipA</name>
    <name evidence="6" type="ORF">BFL36_03290</name>
</gene>
<comment type="caution">
    <text evidence="6">The sequence shown here is derived from an EMBL/GenBank/DDBJ whole genome shotgun (WGS) entry which is preliminary data.</text>
</comment>
<feature type="domain" description="HipA N-terminal subdomain 1" evidence="5">
    <location>
        <begin position="5"/>
        <end position="103"/>
    </location>
</feature>
<evidence type="ECO:0000259" key="5">
    <source>
        <dbReference type="Pfam" id="PF13657"/>
    </source>
</evidence>
<name>A0A251YRD5_9MICO</name>
<evidence type="ECO:0000256" key="2">
    <source>
        <dbReference type="ARBA" id="ARBA00022679"/>
    </source>
</evidence>
<evidence type="ECO:0000256" key="1">
    <source>
        <dbReference type="ARBA" id="ARBA00010164"/>
    </source>
</evidence>
<dbReference type="Proteomes" id="UP000195011">
    <property type="component" value="Unassembled WGS sequence"/>
</dbReference>
<dbReference type="RefSeq" id="WP_086516584.1">
    <property type="nucleotide sequence ID" value="NZ_MDJY01000021.1"/>
</dbReference>
<dbReference type="PANTHER" id="PTHR37419:SF1">
    <property type="entry name" value="SERINE_THREONINE-PROTEIN KINASE TOXIN HIPA"/>
    <property type="match status" value="1"/>
</dbReference>
<reference evidence="6 7" key="1">
    <citation type="submission" date="2016-08" db="EMBL/GenBank/DDBJ databases">
        <title>Genome sequence of Clavibacter michiganensis spp strain CFBP8017.</title>
        <authorList>
            <person name="Thapa S.P."/>
            <person name="Coaker G."/>
            <person name="Jacques M.-A."/>
        </authorList>
    </citation>
    <scope>NUCLEOTIDE SEQUENCE [LARGE SCALE GENOMIC DNA]</scope>
    <source>
        <strain evidence="6">CFBP8017</strain>
    </source>
</reference>
<sequence>MIRVLDVHLYGALVATVEQIRPRRYVLEYTRAWTDEEGLPVSLSLPVAQRRHEGAAVFDFVDNLLPDNGPVRDQWAREAGLDDAEPFQLLAVHGADVAGALEFHPTGAETRSTGRLDPLSDDSIAERIRAIRADLPDPALVDGEAGRFSLGGAQGKFALALRDGKWFAPTGVHPSTHIFKPKVVGLADGEIIEHVTMTALPLLGIPAARTEMLDFVGERSLVVTRFDRHAAPDGSITRFHQEDLVQATGTPRLKKYQRDGGPGYRDVLGQLDRIPDSGISSLAKSRFVEALFASWFLLNTDAHGKNFSLRHAAPASDLTEMYDFSSLLPYVRPRGEEKRDPLRAFGETRMSMALAGRYEAESMGAFEWAAIAREAGLQGEAFLRWATEFVSVAPLVFRVVAEGLDEPHRTSTVETLLDRLEIRSEQALRILGRKVLI</sequence>
<proteinExistence type="inferred from homology"/>
<dbReference type="Pfam" id="PF13657">
    <property type="entry name" value="Couple_hipA"/>
    <property type="match status" value="1"/>
</dbReference>
<protein>
    <submittedName>
        <fullName evidence="6">Serine/threonine-protein kinase HipA</fullName>
    </submittedName>
</protein>
<dbReference type="GO" id="GO:0005829">
    <property type="term" value="C:cytosol"/>
    <property type="evidence" value="ECO:0007669"/>
    <property type="project" value="TreeGrafter"/>
</dbReference>
<evidence type="ECO:0000259" key="4">
    <source>
        <dbReference type="Pfam" id="PF07804"/>
    </source>
</evidence>
<dbReference type="PANTHER" id="PTHR37419">
    <property type="entry name" value="SERINE/THREONINE-PROTEIN KINASE TOXIN HIPA"/>
    <property type="match status" value="1"/>
</dbReference>
<dbReference type="InterPro" id="IPR017508">
    <property type="entry name" value="HipA_N1"/>
</dbReference>
<keyword evidence="3 6" id="KW-0418">Kinase</keyword>
<organism evidence="6 7">
    <name type="scientific">Clavibacter michiganensis</name>
    <dbReference type="NCBI Taxonomy" id="28447"/>
    <lineage>
        <taxon>Bacteria</taxon>
        <taxon>Bacillati</taxon>
        <taxon>Actinomycetota</taxon>
        <taxon>Actinomycetes</taxon>
        <taxon>Micrococcales</taxon>
        <taxon>Microbacteriaceae</taxon>
        <taxon>Clavibacter</taxon>
    </lineage>
</organism>
<dbReference type="InterPro" id="IPR052028">
    <property type="entry name" value="HipA_Ser/Thr_kinase"/>
</dbReference>
<dbReference type="Pfam" id="PF07804">
    <property type="entry name" value="HipA_C"/>
    <property type="match status" value="1"/>
</dbReference>
<feature type="domain" description="HipA-like C-terminal" evidence="4">
    <location>
        <begin position="148"/>
        <end position="391"/>
    </location>
</feature>
<evidence type="ECO:0000313" key="6">
    <source>
        <dbReference type="EMBL" id="OUE26806.1"/>
    </source>
</evidence>
<dbReference type="InterPro" id="IPR012893">
    <property type="entry name" value="HipA-like_C"/>
</dbReference>
<keyword evidence="2" id="KW-0808">Transferase</keyword>
<accession>A0A251YRD5</accession>
<dbReference type="EMBL" id="MDJY01000021">
    <property type="protein sequence ID" value="OUE26806.1"/>
    <property type="molecule type" value="Genomic_DNA"/>
</dbReference>
<dbReference type="NCBIfam" id="TIGR03071">
    <property type="entry name" value="couple_hipA"/>
    <property type="match status" value="1"/>
</dbReference>
<dbReference type="AlphaFoldDB" id="A0A251YRD5"/>
<evidence type="ECO:0000256" key="3">
    <source>
        <dbReference type="ARBA" id="ARBA00022777"/>
    </source>
</evidence>
<dbReference type="GO" id="GO:0004674">
    <property type="term" value="F:protein serine/threonine kinase activity"/>
    <property type="evidence" value="ECO:0007669"/>
    <property type="project" value="TreeGrafter"/>
</dbReference>